<feature type="chain" id="PRO_5046191582" evidence="2">
    <location>
        <begin position="26"/>
        <end position="929"/>
    </location>
</feature>
<dbReference type="InterPro" id="IPR050218">
    <property type="entry name" value="LptD"/>
</dbReference>
<dbReference type="PANTHER" id="PTHR30189:SF1">
    <property type="entry name" value="LPS-ASSEMBLY PROTEIN LPTD"/>
    <property type="match status" value="1"/>
</dbReference>
<reference evidence="4 5" key="1">
    <citation type="submission" date="2022-07" db="EMBL/GenBank/DDBJ databases">
        <title>Fecal culturing of patients with breast cancer.</title>
        <authorList>
            <person name="Teng N.M.Y."/>
            <person name="Kiu R."/>
            <person name="Evans R."/>
            <person name="Baker D.J."/>
            <person name="Zenner C."/>
            <person name="Robinson S.D."/>
            <person name="Hall L.J."/>
        </authorList>
    </citation>
    <scope>NUCLEOTIDE SEQUENCE [LARGE SCALE GENOMIC DNA]</scope>
    <source>
        <strain evidence="4 5">LH1063</strain>
    </source>
</reference>
<feature type="signal peptide" evidence="2">
    <location>
        <begin position="1"/>
        <end position="25"/>
    </location>
</feature>
<evidence type="ECO:0000256" key="1">
    <source>
        <dbReference type="SAM" id="MobiDB-lite"/>
    </source>
</evidence>
<feature type="compositionally biased region" description="Polar residues" evidence="1">
    <location>
        <begin position="778"/>
        <end position="791"/>
    </location>
</feature>
<dbReference type="EMBL" id="JANDHW010000002">
    <property type="protein sequence ID" value="MCP9610891.1"/>
    <property type="molecule type" value="Genomic_DNA"/>
</dbReference>
<proteinExistence type="predicted"/>
<comment type="caution">
    <text evidence="4">The sequence shown here is derived from an EMBL/GenBank/DDBJ whole genome shotgun (WGS) entry which is preliminary data.</text>
</comment>
<dbReference type="PANTHER" id="PTHR30189">
    <property type="entry name" value="LPS-ASSEMBLY PROTEIN"/>
    <property type="match status" value="1"/>
</dbReference>
<keyword evidence="2" id="KW-0732">Signal</keyword>
<feature type="region of interest" description="Disordered" evidence="1">
    <location>
        <begin position="760"/>
        <end position="802"/>
    </location>
</feature>
<evidence type="ECO:0000313" key="4">
    <source>
        <dbReference type="EMBL" id="MCP9610891.1"/>
    </source>
</evidence>
<accession>A0ABT1MET3</accession>
<evidence type="ECO:0000313" key="5">
    <source>
        <dbReference type="Proteomes" id="UP001205603"/>
    </source>
</evidence>
<name>A0ABT1MET3_9BACT</name>
<gene>
    <name evidence="4" type="ORF">NMU02_02140</name>
</gene>
<dbReference type="Pfam" id="PF19838">
    <property type="entry name" value="LptD_2"/>
    <property type="match status" value="1"/>
</dbReference>
<evidence type="ECO:0000259" key="3">
    <source>
        <dbReference type="Pfam" id="PF19838"/>
    </source>
</evidence>
<keyword evidence="5" id="KW-1185">Reference proteome</keyword>
<dbReference type="InterPro" id="IPR045659">
    <property type="entry name" value="LptD_2"/>
</dbReference>
<feature type="domain" description="LPS-assembly protein LptD central" evidence="3">
    <location>
        <begin position="239"/>
        <end position="715"/>
    </location>
</feature>
<organism evidence="4 5">
    <name type="scientific">Coprobacter tertius</name>
    <dbReference type="NCBI Taxonomy" id="2944915"/>
    <lineage>
        <taxon>Bacteria</taxon>
        <taxon>Pseudomonadati</taxon>
        <taxon>Bacteroidota</taxon>
        <taxon>Bacteroidia</taxon>
        <taxon>Bacteroidales</taxon>
        <taxon>Barnesiellaceae</taxon>
        <taxon>Coprobacter</taxon>
    </lineage>
</organism>
<sequence>MLPKNKTLISIIASVCTLLIVSLSAQPKRAEASASFNAGILFPADSLDNDSLTALIDSFSTGNAGKASSDTLPNDSLKTDTASVKSKKNVLDDVVKYKAQDSIVFMNGNIAYMYGNGVVNYLDIELDADEIRMNLDSSLVNAIGRPDTSGEIVGNPVFKDKSGTYESKTMKYNFKSQKGYITNIITQQGEGYFTGGQTKKMKDGDLFALNGKYTTCDNHDHPHFYLQLTKAKIRPKKNIISGPAYMVLADVPLPLAIPFGFFPMTKKYSSGIIMPTFGDEMNRGFYLRDGGYYFAISDYIDLALTGEIYTKGSWGLGAQSNYVKRYKYSGSFNIGYLVTILGDKGMPDYSKQKNFRLTWNHSQDAKANPNMSFSASVNFTTSGYDRNNLNSYYNPTTFTENTKSSTVNMTYNFPNTPFSISATTNITQRSNDSTLAVSFPDFTLNMSRVYPFKRKNPVGKERWYEKISMNYTGIFRNSIETKQNLFLKSNLIKDWRNGMQHDIPISATFNLFKYLNLSPSFKFTDRMYTNKILREWDPAKSTEVMDTTYGFYNVYNYSLSVSAQTKLYGFYQPLPFMGDKIQTIRHVFTPSVSFTAAPDFSDPRFGFYDTYTKINSQGIREDVLYSPFQQGMFSTAPQGKQGLVSFSVANNLEMKVKSDRDTTGIRKISLIENLTASMSYNMAADSMKWSNINTSILIKLTKDFNLQMSATFDTYTYQLNSAGQPVRVNIPRWKAGKGLGRLSSTGTSFSYTLNNNTFKRKKDNKKGEIPQAGEKPMSTDNQDSSPTTGADQNEEQNSEEQFGADGYMKWEVPWSLSINYSINYGYGTFNKQKMEYNGKITQNLSFSGNVDLTKNWSFNFSASYDFNLKKIAYMNCSIRRNLHCWSMSADFIPVGPYKSYNFHISVNSSLLSDLKYDKHGSAYDRLKWY</sequence>
<evidence type="ECO:0000256" key="2">
    <source>
        <dbReference type="SAM" id="SignalP"/>
    </source>
</evidence>
<dbReference type="RefSeq" id="WP_255025506.1">
    <property type="nucleotide sequence ID" value="NZ_JANDHW010000002.1"/>
</dbReference>
<protein>
    <submittedName>
        <fullName evidence="4">LPS assembly protein LptD</fullName>
    </submittedName>
</protein>
<dbReference type="Proteomes" id="UP001205603">
    <property type="component" value="Unassembled WGS sequence"/>
</dbReference>